<dbReference type="EMBL" id="CP053586">
    <property type="protein sequence ID" value="WNZ23362.1"/>
    <property type="molecule type" value="Genomic_DNA"/>
</dbReference>
<evidence type="ECO:0000259" key="3">
    <source>
        <dbReference type="PROSITE" id="PS50110"/>
    </source>
</evidence>
<feature type="domain" description="Response regulatory" evidence="3">
    <location>
        <begin position="18"/>
        <end position="134"/>
    </location>
</feature>
<gene>
    <name evidence="4" type="ORF">HJG54_11185</name>
</gene>
<reference evidence="4" key="1">
    <citation type="submission" date="2020-05" db="EMBL/GenBank/DDBJ databases">
        <authorList>
            <person name="Zhu T."/>
            <person name="Keshari N."/>
            <person name="Lu X."/>
        </authorList>
    </citation>
    <scope>NUCLEOTIDE SEQUENCE</scope>
    <source>
        <strain evidence="4">NK1-12</strain>
    </source>
</reference>
<proteinExistence type="predicted"/>
<dbReference type="Pfam" id="PF00072">
    <property type="entry name" value="Response_reg"/>
    <property type="match status" value="1"/>
</dbReference>
<evidence type="ECO:0000313" key="4">
    <source>
        <dbReference type="EMBL" id="WNZ23362.1"/>
    </source>
</evidence>
<sequence length="139" mass="15699">MESFMSKTLGSTPMTGARILLVEDNEASRQLMSDYLEYYGYKVMGLAKGAQFGAAMAQFRPHLVLLDLKLPDVDGYSLLQQRQWHADWLEIPVIVISAFAFQADQQRALKLGASQYLVKPVSLTQLKQSILQELNYQLV</sequence>
<protein>
    <submittedName>
        <fullName evidence="4">Response regulator</fullName>
    </submittedName>
</protein>
<dbReference type="Gene3D" id="3.40.50.2300">
    <property type="match status" value="1"/>
</dbReference>
<evidence type="ECO:0000256" key="1">
    <source>
        <dbReference type="ARBA" id="ARBA00022553"/>
    </source>
</evidence>
<dbReference type="PANTHER" id="PTHR44591">
    <property type="entry name" value="STRESS RESPONSE REGULATOR PROTEIN 1"/>
    <property type="match status" value="1"/>
</dbReference>
<keyword evidence="1 2" id="KW-0597">Phosphoprotein</keyword>
<organism evidence="4">
    <name type="scientific">Leptolyngbya sp. NK1-12</name>
    <dbReference type="NCBI Taxonomy" id="2547451"/>
    <lineage>
        <taxon>Bacteria</taxon>
        <taxon>Bacillati</taxon>
        <taxon>Cyanobacteriota</taxon>
        <taxon>Cyanophyceae</taxon>
        <taxon>Leptolyngbyales</taxon>
        <taxon>Leptolyngbyaceae</taxon>
        <taxon>Leptolyngbya group</taxon>
        <taxon>Leptolyngbya</taxon>
    </lineage>
</organism>
<dbReference type="InterPro" id="IPR011006">
    <property type="entry name" value="CheY-like_superfamily"/>
</dbReference>
<dbReference type="CDD" id="cd17546">
    <property type="entry name" value="REC_hyHK_CKI1_RcsC-like"/>
    <property type="match status" value="1"/>
</dbReference>
<dbReference type="InterPro" id="IPR050595">
    <property type="entry name" value="Bact_response_regulator"/>
</dbReference>
<dbReference type="PROSITE" id="PS50110">
    <property type="entry name" value="RESPONSE_REGULATORY"/>
    <property type="match status" value="1"/>
</dbReference>
<accession>A0AA96WBL6</accession>
<dbReference type="AlphaFoldDB" id="A0AA96WBL6"/>
<dbReference type="SMART" id="SM00448">
    <property type="entry name" value="REC"/>
    <property type="match status" value="1"/>
</dbReference>
<dbReference type="InterPro" id="IPR001789">
    <property type="entry name" value="Sig_transdc_resp-reg_receiver"/>
</dbReference>
<name>A0AA96WBL6_9CYAN</name>
<dbReference type="PANTHER" id="PTHR44591:SF23">
    <property type="entry name" value="CHEY SUBFAMILY"/>
    <property type="match status" value="1"/>
</dbReference>
<dbReference type="SUPFAM" id="SSF52172">
    <property type="entry name" value="CheY-like"/>
    <property type="match status" value="1"/>
</dbReference>
<dbReference type="GO" id="GO:0000160">
    <property type="term" value="P:phosphorelay signal transduction system"/>
    <property type="evidence" value="ECO:0007669"/>
    <property type="project" value="InterPro"/>
</dbReference>
<evidence type="ECO:0000256" key="2">
    <source>
        <dbReference type="PROSITE-ProRule" id="PRU00169"/>
    </source>
</evidence>
<feature type="modified residue" description="4-aspartylphosphate" evidence="2">
    <location>
        <position position="67"/>
    </location>
</feature>